<sequence>MRRRQMCQYVKLNGTCNSDGHCTCSMGTTCSTMGETCNLACKAVDMDGECDEITDICKCSAVPEICSPTECQESCQEDPRAKQCILVVAVGCLEYGPARFCECVCYQSGSKDVFKRYSKLSEKYHGIMVQRV</sequence>
<protein>
    <submittedName>
        <fullName evidence="1">Uncharacterized protein</fullName>
    </submittedName>
</protein>
<name>A0ABD2P2S7_9CUCU</name>
<dbReference type="EMBL" id="JABFTP020000165">
    <property type="protein sequence ID" value="KAL3285286.1"/>
    <property type="molecule type" value="Genomic_DNA"/>
</dbReference>
<evidence type="ECO:0000313" key="2">
    <source>
        <dbReference type="Proteomes" id="UP001516400"/>
    </source>
</evidence>
<comment type="caution">
    <text evidence="1">The sequence shown here is derived from an EMBL/GenBank/DDBJ whole genome shotgun (WGS) entry which is preliminary data.</text>
</comment>
<organism evidence="1 2">
    <name type="scientific">Cryptolaemus montrouzieri</name>
    <dbReference type="NCBI Taxonomy" id="559131"/>
    <lineage>
        <taxon>Eukaryota</taxon>
        <taxon>Metazoa</taxon>
        <taxon>Ecdysozoa</taxon>
        <taxon>Arthropoda</taxon>
        <taxon>Hexapoda</taxon>
        <taxon>Insecta</taxon>
        <taxon>Pterygota</taxon>
        <taxon>Neoptera</taxon>
        <taxon>Endopterygota</taxon>
        <taxon>Coleoptera</taxon>
        <taxon>Polyphaga</taxon>
        <taxon>Cucujiformia</taxon>
        <taxon>Coccinelloidea</taxon>
        <taxon>Coccinellidae</taxon>
        <taxon>Scymninae</taxon>
        <taxon>Scymnini</taxon>
        <taxon>Cryptolaemus</taxon>
    </lineage>
</organism>
<gene>
    <name evidence="1" type="ORF">HHI36_019396</name>
</gene>
<keyword evidence="2" id="KW-1185">Reference proteome</keyword>
<dbReference type="AlphaFoldDB" id="A0ABD2P2S7"/>
<evidence type="ECO:0000313" key="1">
    <source>
        <dbReference type="EMBL" id="KAL3285286.1"/>
    </source>
</evidence>
<reference evidence="1 2" key="1">
    <citation type="journal article" date="2021" name="BMC Biol.">
        <title>Horizontally acquired antibacterial genes associated with adaptive radiation of ladybird beetles.</title>
        <authorList>
            <person name="Li H.S."/>
            <person name="Tang X.F."/>
            <person name="Huang Y.H."/>
            <person name="Xu Z.Y."/>
            <person name="Chen M.L."/>
            <person name="Du X.Y."/>
            <person name="Qiu B.Y."/>
            <person name="Chen P.T."/>
            <person name="Zhang W."/>
            <person name="Slipinski A."/>
            <person name="Escalona H.E."/>
            <person name="Waterhouse R.M."/>
            <person name="Zwick A."/>
            <person name="Pang H."/>
        </authorList>
    </citation>
    <scope>NUCLEOTIDE SEQUENCE [LARGE SCALE GENOMIC DNA]</scope>
    <source>
        <strain evidence="1">SYSU2018</strain>
    </source>
</reference>
<accession>A0ABD2P2S7</accession>
<dbReference type="Proteomes" id="UP001516400">
    <property type="component" value="Unassembled WGS sequence"/>
</dbReference>
<proteinExistence type="predicted"/>